<dbReference type="Proteomes" id="UP000661077">
    <property type="component" value="Unassembled WGS sequence"/>
</dbReference>
<evidence type="ECO:0000313" key="1">
    <source>
        <dbReference type="EMBL" id="MBM0106265.1"/>
    </source>
</evidence>
<dbReference type="EMBL" id="JAEVLS010000003">
    <property type="protein sequence ID" value="MBM0106265.1"/>
    <property type="molecule type" value="Genomic_DNA"/>
</dbReference>
<organism evidence="1 2">
    <name type="scientific">Steroidobacter gossypii</name>
    <dbReference type="NCBI Taxonomy" id="2805490"/>
    <lineage>
        <taxon>Bacteria</taxon>
        <taxon>Pseudomonadati</taxon>
        <taxon>Pseudomonadota</taxon>
        <taxon>Gammaproteobacteria</taxon>
        <taxon>Steroidobacterales</taxon>
        <taxon>Steroidobacteraceae</taxon>
        <taxon>Steroidobacter</taxon>
    </lineage>
</organism>
<sequence length="139" mass="15606">MSQWPLVVSIIDGARKAEDLRDVAARWRDWLSWNEPFAALQIFPNGDRALLAERDRWLHWWLEGQRRAIRCNVMGLASVIPAAQFHKVPQIGTHSVFGVPAGTFASVSTALCWLEARAFRPHELVINRPAIEANLAGVA</sequence>
<gene>
    <name evidence="1" type="ORF">JM946_16145</name>
</gene>
<comment type="caution">
    <text evidence="1">The sequence shown here is derived from an EMBL/GenBank/DDBJ whole genome shotgun (WGS) entry which is preliminary data.</text>
</comment>
<reference evidence="1 2" key="1">
    <citation type="journal article" date="2021" name="Int. J. Syst. Evol. Microbiol.">
        <title>Steroidobacter gossypii sp. nov., isolated from soil of cotton cropping field.</title>
        <authorList>
            <person name="Huang R."/>
            <person name="Yang S."/>
            <person name="Zhen C."/>
            <person name="Liu W."/>
        </authorList>
    </citation>
    <scope>NUCLEOTIDE SEQUENCE [LARGE SCALE GENOMIC DNA]</scope>
    <source>
        <strain evidence="1 2">S1-65</strain>
    </source>
</reference>
<proteinExistence type="predicted"/>
<protein>
    <submittedName>
        <fullName evidence="1">Uncharacterized protein</fullName>
    </submittedName>
</protein>
<name>A0ABS1WZ68_9GAMM</name>
<evidence type="ECO:0000313" key="2">
    <source>
        <dbReference type="Proteomes" id="UP000661077"/>
    </source>
</evidence>
<accession>A0ABS1WZ68</accession>
<keyword evidence="2" id="KW-1185">Reference proteome</keyword>